<dbReference type="EMBL" id="BMAW01029237">
    <property type="protein sequence ID" value="GFU11096.1"/>
    <property type="molecule type" value="Genomic_DNA"/>
</dbReference>
<comment type="caution">
    <text evidence="1">The sequence shown here is derived from an EMBL/GenBank/DDBJ whole genome shotgun (WGS) entry which is preliminary data.</text>
</comment>
<reference evidence="1" key="1">
    <citation type="submission" date="2020-08" db="EMBL/GenBank/DDBJ databases">
        <title>Multicomponent nature underlies the extraordinary mechanical properties of spider dragline silk.</title>
        <authorList>
            <person name="Kono N."/>
            <person name="Nakamura H."/>
            <person name="Mori M."/>
            <person name="Yoshida Y."/>
            <person name="Ohtoshi R."/>
            <person name="Malay A.D."/>
            <person name="Moran D.A.P."/>
            <person name="Tomita M."/>
            <person name="Numata K."/>
            <person name="Arakawa K."/>
        </authorList>
    </citation>
    <scope>NUCLEOTIDE SEQUENCE</scope>
</reference>
<evidence type="ECO:0000313" key="2">
    <source>
        <dbReference type="Proteomes" id="UP000887013"/>
    </source>
</evidence>
<organism evidence="1 2">
    <name type="scientific">Nephila pilipes</name>
    <name type="common">Giant wood spider</name>
    <name type="synonym">Nephila maculata</name>
    <dbReference type="NCBI Taxonomy" id="299642"/>
    <lineage>
        <taxon>Eukaryota</taxon>
        <taxon>Metazoa</taxon>
        <taxon>Ecdysozoa</taxon>
        <taxon>Arthropoda</taxon>
        <taxon>Chelicerata</taxon>
        <taxon>Arachnida</taxon>
        <taxon>Araneae</taxon>
        <taxon>Araneomorphae</taxon>
        <taxon>Entelegynae</taxon>
        <taxon>Araneoidea</taxon>
        <taxon>Nephilidae</taxon>
        <taxon>Nephila</taxon>
    </lineage>
</organism>
<sequence>MPKKELCDQPTEEKGEFSLFLLFRIQASSFSAPPGGERQRKGDLPIVSPFSLDMRRLVRSSAKGCRPAQCRLRSQPRKNPSLATVRGERKFVRHHKKELSRRAGVWTVVCGQGCMTRPNDALRSRFPDLFELSSTGRDSEEAEQEG</sequence>
<evidence type="ECO:0000313" key="1">
    <source>
        <dbReference type="EMBL" id="GFU11096.1"/>
    </source>
</evidence>
<proteinExistence type="predicted"/>
<accession>A0A8X6QCC3</accession>
<name>A0A8X6QCC3_NEPPI</name>
<keyword evidence="2" id="KW-1185">Reference proteome</keyword>
<protein>
    <submittedName>
        <fullName evidence="1">Uncharacterized protein</fullName>
    </submittedName>
</protein>
<dbReference type="Proteomes" id="UP000887013">
    <property type="component" value="Unassembled WGS sequence"/>
</dbReference>
<dbReference type="AlphaFoldDB" id="A0A8X6QCC3"/>
<gene>
    <name evidence="1" type="ORF">NPIL_3631</name>
</gene>